<dbReference type="HOGENOM" id="CLU_000445_88_2_10"/>
<reference evidence="5 6" key="1">
    <citation type="submission" date="2011-08" db="EMBL/GenBank/DDBJ databases">
        <title>The Genome Sequence of Alistipes indistinctus YIT 12060.</title>
        <authorList>
            <consortium name="The Broad Institute Genome Sequencing Platform"/>
            <person name="Earl A."/>
            <person name="Ward D."/>
            <person name="Feldgarden M."/>
            <person name="Gevers D."/>
            <person name="Morotomi M."/>
            <person name="Young S.K."/>
            <person name="Zeng Q."/>
            <person name="Gargeya S."/>
            <person name="Fitzgerald M."/>
            <person name="Haas B."/>
            <person name="Abouelleil A."/>
            <person name="Alvarado L."/>
            <person name="Arachchi H.M."/>
            <person name="Berlin A."/>
            <person name="Brown A."/>
            <person name="Chapman S.B."/>
            <person name="Chen Z."/>
            <person name="Dunbar C."/>
            <person name="Freedman E."/>
            <person name="Gearin G."/>
            <person name="Gellesch M."/>
            <person name="Goldberg J."/>
            <person name="Griggs A."/>
            <person name="Gujja S."/>
            <person name="Heiman D."/>
            <person name="Howarth C."/>
            <person name="Larson L."/>
            <person name="Lui A."/>
            <person name="MacDonald P.J.P."/>
            <person name="Montmayeur A."/>
            <person name="Murphy C."/>
            <person name="Neiman D."/>
            <person name="Pearson M."/>
            <person name="Priest M."/>
            <person name="Roberts A."/>
            <person name="Saif S."/>
            <person name="Shea T."/>
            <person name="Shenoy N."/>
            <person name="Sisk P."/>
            <person name="Stolte C."/>
            <person name="Sykes S."/>
            <person name="Wortman J."/>
            <person name="Nusbaum C."/>
            <person name="Birren B."/>
        </authorList>
    </citation>
    <scope>NUCLEOTIDE SEQUENCE [LARGE SCALE GENOMIC DNA]</scope>
    <source>
        <strain evidence="5 6">YIT 12060</strain>
    </source>
</reference>
<dbReference type="GO" id="GO:0043565">
    <property type="term" value="F:sequence-specific DNA binding"/>
    <property type="evidence" value="ECO:0007669"/>
    <property type="project" value="InterPro"/>
</dbReference>
<dbReference type="STRING" id="742725.HMPREF9450_01722"/>
<dbReference type="GO" id="GO:0003700">
    <property type="term" value="F:DNA-binding transcription factor activity"/>
    <property type="evidence" value="ECO:0007669"/>
    <property type="project" value="InterPro"/>
</dbReference>
<keyword evidence="3" id="KW-0804">Transcription</keyword>
<dbReference type="InterPro" id="IPR018060">
    <property type="entry name" value="HTH_AraC"/>
</dbReference>
<dbReference type="Gene3D" id="1.10.10.60">
    <property type="entry name" value="Homeodomain-like"/>
    <property type="match status" value="1"/>
</dbReference>
<dbReference type="InterPro" id="IPR009057">
    <property type="entry name" value="Homeodomain-like_sf"/>
</dbReference>
<dbReference type="PATRIC" id="fig|742725.3.peg.1816"/>
<comment type="caution">
    <text evidence="5">The sequence shown here is derived from an EMBL/GenBank/DDBJ whole genome shotgun (WGS) entry which is preliminary data.</text>
</comment>
<keyword evidence="1" id="KW-0805">Transcription regulation</keyword>
<dbReference type="AlphaFoldDB" id="G5HAQ7"/>
<accession>G5HAQ7</accession>
<proteinExistence type="predicted"/>
<feature type="domain" description="HTH araC/xylS-type" evidence="4">
    <location>
        <begin position="190"/>
        <end position="288"/>
    </location>
</feature>
<protein>
    <recommendedName>
        <fullName evidence="4">HTH araC/xylS-type domain-containing protein</fullName>
    </recommendedName>
</protein>
<evidence type="ECO:0000256" key="2">
    <source>
        <dbReference type="ARBA" id="ARBA00023125"/>
    </source>
</evidence>
<dbReference type="SUPFAM" id="SSF46689">
    <property type="entry name" value="Homeodomain-like"/>
    <property type="match status" value="1"/>
</dbReference>
<dbReference type="PANTHER" id="PTHR43280">
    <property type="entry name" value="ARAC-FAMILY TRANSCRIPTIONAL REGULATOR"/>
    <property type="match status" value="1"/>
</dbReference>
<dbReference type="PROSITE" id="PS01124">
    <property type="entry name" value="HTH_ARAC_FAMILY_2"/>
    <property type="match status" value="1"/>
</dbReference>
<evidence type="ECO:0000256" key="3">
    <source>
        <dbReference type="ARBA" id="ARBA00023163"/>
    </source>
</evidence>
<dbReference type="Proteomes" id="UP000006008">
    <property type="component" value="Unassembled WGS sequence"/>
</dbReference>
<dbReference type="OrthoDB" id="1372329at2"/>
<dbReference type="PANTHER" id="PTHR43280:SF32">
    <property type="entry name" value="TRANSCRIPTIONAL REGULATORY PROTEIN"/>
    <property type="match status" value="1"/>
</dbReference>
<dbReference type="SMART" id="SM00342">
    <property type="entry name" value="HTH_ARAC"/>
    <property type="match status" value="1"/>
</dbReference>
<keyword evidence="2" id="KW-0238">DNA-binding</keyword>
<evidence type="ECO:0000256" key="1">
    <source>
        <dbReference type="ARBA" id="ARBA00023015"/>
    </source>
</evidence>
<organism evidence="5 6">
    <name type="scientific">Alistipes indistinctus YIT 12060</name>
    <dbReference type="NCBI Taxonomy" id="742725"/>
    <lineage>
        <taxon>Bacteria</taxon>
        <taxon>Pseudomonadati</taxon>
        <taxon>Bacteroidota</taxon>
        <taxon>Bacteroidia</taxon>
        <taxon>Bacteroidales</taxon>
        <taxon>Rikenellaceae</taxon>
        <taxon>Alistipes</taxon>
    </lineage>
</organism>
<name>G5HAQ7_9BACT</name>
<keyword evidence="6" id="KW-1185">Reference proteome</keyword>
<evidence type="ECO:0000259" key="4">
    <source>
        <dbReference type="PROSITE" id="PS01124"/>
    </source>
</evidence>
<dbReference type="Pfam" id="PF12833">
    <property type="entry name" value="HTH_18"/>
    <property type="match status" value="1"/>
</dbReference>
<dbReference type="EMBL" id="ADLD01000013">
    <property type="protein sequence ID" value="EHB91673.1"/>
    <property type="molecule type" value="Genomic_DNA"/>
</dbReference>
<gene>
    <name evidence="5" type="ORF">HMPREF9450_01722</name>
</gene>
<evidence type="ECO:0000313" key="5">
    <source>
        <dbReference type="EMBL" id="EHB91673.1"/>
    </source>
</evidence>
<sequence>MSMDEEPLTDLTGQEAPGKEEFHICTELSDFPVSDCPAFLREGVGGVCISGHITIQVLDNKFRIAPNMVFTLLPWQLAFIKEVSEDFRMTFFRISQTMFIDTLSGLWRLRPGFFFYMSRHLVSGSDEGYIRRFLSYCDLMEYWNKHSPANCRRETVMQFLRLYYWILYAAYINDPMAEVTRYTHKEELAFRFMHYIIEEHSPDKDVTYYARKLGLSAKSLTNLIRSISGQSARDWIVFYTIFEIKTLLRDSSLDIKAIAARTHFPDHATLSRYFRRYTGMTPTKYRESFFF</sequence>
<dbReference type="eggNOG" id="COG2207">
    <property type="taxonomic scope" value="Bacteria"/>
</dbReference>
<evidence type="ECO:0000313" key="6">
    <source>
        <dbReference type="Proteomes" id="UP000006008"/>
    </source>
</evidence>